<organism evidence="1">
    <name type="scientific">bioreactor metagenome</name>
    <dbReference type="NCBI Taxonomy" id="1076179"/>
    <lineage>
        <taxon>unclassified sequences</taxon>
        <taxon>metagenomes</taxon>
        <taxon>ecological metagenomes</taxon>
    </lineage>
</organism>
<sequence length="42" mass="4281">MFAQTIVFASIAVLCLVFSVSVLAAGGIEDAPETGKVPSRNA</sequence>
<evidence type="ECO:0000313" key="1">
    <source>
        <dbReference type="EMBL" id="MPN07370.1"/>
    </source>
</evidence>
<name>A0A645F0U6_9ZZZZ</name>
<protein>
    <submittedName>
        <fullName evidence="1">Uncharacterized protein</fullName>
    </submittedName>
</protein>
<comment type="caution">
    <text evidence="1">The sequence shown here is derived from an EMBL/GenBank/DDBJ whole genome shotgun (WGS) entry which is preliminary data.</text>
</comment>
<gene>
    <name evidence="1" type="ORF">SDC9_154636</name>
</gene>
<accession>A0A645F0U6</accession>
<reference evidence="1" key="1">
    <citation type="submission" date="2019-08" db="EMBL/GenBank/DDBJ databases">
        <authorList>
            <person name="Kucharzyk K."/>
            <person name="Murdoch R.W."/>
            <person name="Higgins S."/>
            <person name="Loffler F."/>
        </authorList>
    </citation>
    <scope>NUCLEOTIDE SEQUENCE</scope>
</reference>
<dbReference type="EMBL" id="VSSQ01053333">
    <property type="protein sequence ID" value="MPN07370.1"/>
    <property type="molecule type" value="Genomic_DNA"/>
</dbReference>
<dbReference type="AlphaFoldDB" id="A0A645F0U6"/>
<proteinExistence type="predicted"/>